<dbReference type="EMBL" id="BAAADO010000002">
    <property type="protein sequence ID" value="GAA0485891.1"/>
    <property type="molecule type" value="Genomic_DNA"/>
</dbReference>
<evidence type="ECO:0000313" key="2">
    <source>
        <dbReference type="Proteomes" id="UP001500880"/>
    </source>
</evidence>
<accession>A0ABP3KRU0</accession>
<protein>
    <submittedName>
        <fullName evidence="1">Uncharacterized protein</fullName>
    </submittedName>
</protein>
<evidence type="ECO:0000313" key="1">
    <source>
        <dbReference type="EMBL" id="GAA0485891.1"/>
    </source>
</evidence>
<reference evidence="2" key="1">
    <citation type="journal article" date="2019" name="Int. J. Syst. Evol. Microbiol.">
        <title>The Global Catalogue of Microorganisms (GCM) 10K type strain sequencing project: providing services to taxonomists for standard genome sequencing and annotation.</title>
        <authorList>
            <consortium name="The Broad Institute Genomics Platform"/>
            <consortium name="The Broad Institute Genome Sequencing Center for Infectious Disease"/>
            <person name="Wu L."/>
            <person name="Ma J."/>
        </authorList>
    </citation>
    <scope>NUCLEOTIDE SEQUENCE [LARGE SCALE GENOMIC DNA]</scope>
    <source>
        <strain evidence="2">JCM 12389</strain>
    </source>
</reference>
<name>A0ABP3KRU0_9BACI</name>
<comment type="caution">
    <text evidence="1">The sequence shown here is derived from an EMBL/GenBank/DDBJ whole genome shotgun (WGS) entry which is preliminary data.</text>
</comment>
<dbReference type="RefSeq" id="WP_343838099.1">
    <property type="nucleotide sequence ID" value="NZ_BAAADO010000002.1"/>
</dbReference>
<dbReference type="Proteomes" id="UP001500880">
    <property type="component" value="Unassembled WGS sequence"/>
</dbReference>
<gene>
    <name evidence="1" type="ORF">GCM10008986_09030</name>
</gene>
<sequence length="44" mass="5086">MKEWNITEFVFVTDDYGKTDILKNSETSSDASVIDMLRLFLAQL</sequence>
<keyword evidence="2" id="KW-1185">Reference proteome</keyword>
<proteinExistence type="predicted"/>
<organism evidence="1 2">
    <name type="scientific">Salinibacillus aidingensis</name>
    <dbReference type="NCBI Taxonomy" id="237684"/>
    <lineage>
        <taxon>Bacteria</taxon>
        <taxon>Bacillati</taxon>
        <taxon>Bacillota</taxon>
        <taxon>Bacilli</taxon>
        <taxon>Bacillales</taxon>
        <taxon>Bacillaceae</taxon>
        <taxon>Salinibacillus</taxon>
    </lineage>
</organism>